<dbReference type="PANTHER" id="PTHR12577">
    <property type="entry name" value="DACHSHUND"/>
    <property type="match status" value="1"/>
</dbReference>
<feature type="compositionally biased region" description="Polar residues" evidence="2">
    <location>
        <begin position="350"/>
        <end position="364"/>
    </location>
</feature>
<dbReference type="GO" id="GO:0005634">
    <property type="term" value="C:nucleus"/>
    <property type="evidence" value="ECO:0007669"/>
    <property type="project" value="TreeGrafter"/>
</dbReference>
<keyword evidence="1" id="KW-0175">Coiled coil</keyword>
<reference evidence="3 4" key="1">
    <citation type="journal article" date="2022" name="Nat. Ecol. Evol.">
        <title>A masculinizing supergene underlies an exaggerated male reproductive morph in a spider.</title>
        <authorList>
            <person name="Hendrickx F."/>
            <person name="De Corte Z."/>
            <person name="Sonet G."/>
            <person name="Van Belleghem S.M."/>
            <person name="Kostlbacher S."/>
            <person name="Vangestel C."/>
        </authorList>
    </citation>
    <scope>NUCLEOTIDE SEQUENCE [LARGE SCALE GENOMIC DNA]</scope>
    <source>
        <strain evidence="3">W744_W776</strain>
    </source>
</reference>
<evidence type="ECO:0008006" key="5">
    <source>
        <dbReference type="Google" id="ProtNLM"/>
    </source>
</evidence>
<dbReference type="GO" id="GO:0000981">
    <property type="term" value="F:DNA-binding transcription factor activity, RNA polymerase II-specific"/>
    <property type="evidence" value="ECO:0007669"/>
    <property type="project" value="TreeGrafter"/>
</dbReference>
<accession>A0AAV6U6C0</accession>
<feature type="compositionally biased region" description="Acidic residues" evidence="2">
    <location>
        <begin position="326"/>
        <end position="348"/>
    </location>
</feature>
<dbReference type="GO" id="GO:0000978">
    <property type="term" value="F:RNA polymerase II cis-regulatory region sequence-specific DNA binding"/>
    <property type="evidence" value="ECO:0007669"/>
    <property type="project" value="TreeGrafter"/>
</dbReference>
<gene>
    <name evidence="3" type="ORF">JTE90_019187</name>
</gene>
<feature type="compositionally biased region" description="Gly residues" evidence="2">
    <location>
        <begin position="291"/>
        <end position="316"/>
    </location>
</feature>
<evidence type="ECO:0000313" key="4">
    <source>
        <dbReference type="Proteomes" id="UP000827092"/>
    </source>
</evidence>
<feature type="region of interest" description="Disordered" evidence="2">
    <location>
        <begin position="273"/>
        <end position="364"/>
    </location>
</feature>
<protein>
    <recommendedName>
        <fullName evidence="5">Dachshund</fullName>
    </recommendedName>
</protein>
<name>A0AAV6U6C0_9ARAC</name>
<sequence>MLTKILPITEVAASHYVVLRFLRHAPSNKSQILKRNLYASMQDLCDAQLLELYILAAVSYSEPRTPGRPPKRATMVGMNHNGASHGMLLKKSRMDGGEYYENGHIGGDRVDKSHLLANGYSHHVAAAQAAVAAATGGPHLNPLPFMALNHAAAAAAHHNSMMTSASLPLAATGGHPGTPGSQGLNSSSHGGHLSSSTPTSGGRGPAESSSVIKERNSHASDVINSTRLRDDRGDMVDSKDRLYGFDNHRMKDQAFLNGYFWLLAGAQANGHSPVLNLSQHSSRPSNNNNNGGSGGPTTNGPSGGSSGGGGGTGGEHSGSENNYNDGVDDDDEEVDSEDDDDREQDLSDNPDVSSTANTDRLTSSQQQLVYPGVMGGEMGQLQGQTASSMETLLRNIQGLLKVAADNARQQERQISLEKAELKNELLGEESERDLQNTILDEQTDEE</sequence>
<dbReference type="GO" id="GO:0005667">
    <property type="term" value="C:transcription regulator complex"/>
    <property type="evidence" value="ECO:0007669"/>
    <property type="project" value="TreeGrafter"/>
</dbReference>
<feature type="region of interest" description="Disordered" evidence="2">
    <location>
        <begin position="167"/>
        <end position="237"/>
    </location>
</feature>
<evidence type="ECO:0000256" key="1">
    <source>
        <dbReference type="SAM" id="Coils"/>
    </source>
</evidence>
<evidence type="ECO:0000256" key="2">
    <source>
        <dbReference type="SAM" id="MobiDB-lite"/>
    </source>
</evidence>
<evidence type="ECO:0000313" key="3">
    <source>
        <dbReference type="EMBL" id="KAG8179582.1"/>
    </source>
</evidence>
<dbReference type="Proteomes" id="UP000827092">
    <property type="component" value="Unassembled WGS sequence"/>
</dbReference>
<dbReference type="AlphaFoldDB" id="A0AAV6U6C0"/>
<feature type="compositionally biased region" description="Low complexity" evidence="2">
    <location>
        <begin position="281"/>
        <end position="290"/>
    </location>
</feature>
<feature type="compositionally biased region" description="Basic and acidic residues" evidence="2">
    <location>
        <begin position="227"/>
        <end position="237"/>
    </location>
</feature>
<organism evidence="3 4">
    <name type="scientific">Oedothorax gibbosus</name>
    <dbReference type="NCBI Taxonomy" id="931172"/>
    <lineage>
        <taxon>Eukaryota</taxon>
        <taxon>Metazoa</taxon>
        <taxon>Ecdysozoa</taxon>
        <taxon>Arthropoda</taxon>
        <taxon>Chelicerata</taxon>
        <taxon>Arachnida</taxon>
        <taxon>Araneae</taxon>
        <taxon>Araneomorphae</taxon>
        <taxon>Entelegynae</taxon>
        <taxon>Araneoidea</taxon>
        <taxon>Linyphiidae</taxon>
        <taxon>Erigoninae</taxon>
        <taxon>Oedothorax</taxon>
    </lineage>
</organism>
<dbReference type="InterPro" id="IPR052417">
    <property type="entry name" value="Dachshund_domain"/>
</dbReference>
<feature type="coiled-coil region" evidence="1">
    <location>
        <begin position="393"/>
        <end position="424"/>
    </location>
</feature>
<dbReference type="PANTHER" id="PTHR12577:SF6">
    <property type="entry name" value="DACHSHUND, ISOFORM B"/>
    <property type="match status" value="1"/>
</dbReference>
<comment type="caution">
    <text evidence="3">The sequence shown here is derived from an EMBL/GenBank/DDBJ whole genome shotgun (WGS) entry which is preliminary data.</text>
</comment>
<keyword evidence="4" id="KW-1185">Reference proteome</keyword>
<proteinExistence type="predicted"/>
<feature type="region of interest" description="Disordered" evidence="2">
    <location>
        <begin position="427"/>
        <end position="446"/>
    </location>
</feature>
<feature type="compositionally biased region" description="Low complexity" evidence="2">
    <location>
        <begin position="181"/>
        <end position="200"/>
    </location>
</feature>
<dbReference type="EMBL" id="JAFNEN010000618">
    <property type="protein sequence ID" value="KAG8179582.1"/>
    <property type="molecule type" value="Genomic_DNA"/>
</dbReference>